<reference evidence="3 4" key="1">
    <citation type="submission" date="2018-05" db="EMBL/GenBank/DDBJ databases">
        <authorList>
            <person name="Goeker M."/>
            <person name="Huntemann M."/>
            <person name="Clum A."/>
            <person name="Pillay M."/>
            <person name="Palaniappan K."/>
            <person name="Varghese N."/>
            <person name="Mikhailova N."/>
            <person name="Stamatis D."/>
            <person name="Reddy T."/>
            <person name="Daum C."/>
            <person name="Shapiro N."/>
            <person name="Ivanova N."/>
            <person name="Kyrpides N."/>
            <person name="Woyke T."/>
        </authorList>
    </citation>
    <scope>NUCLEOTIDE SEQUENCE [LARGE SCALE GENOMIC DNA]</scope>
    <source>
        <strain evidence="3 4">DSM 26524</strain>
    </source>
</reference>
<sequence>MSNKMYENFTEVLRHELVPALGCTEPIAIAFTAAKAREVLGHMPEKMKVSCSGNIVKNVKSVTVPSTDGLKGIASSAIAGAVNGDSSLEYEVLKPITRENVETVRHFLEEGMCEVGLLDTEAVLDIEVRMSAGNDSVVVEVKDEHTHIDHIEKNGEIIYQAKSEAAAENAVMLDPDTTLPDILWYADHVDLNDVKDIIEEQINKNLVIAEEGLRRPYGANVGKNIMKTCRDCTDKAVAYAAAGSDARMDGCKLPVVINSGSGNQGLTVSMPVYIFAEEYNVSHEKMLRAVVFSNMTAIYQKSKLGKLSAYCGAVSAACASGAAITYMLGGTYEQIENTLTNAIATLSGIVCDGAKASCAAKIATAVDSAILAHKMAMSGDVLKSGEGLIADTLQETIEAYTTMGRDGMRETDRMILKMMTS</sequence>
<dbReference type="PANTHER" id="PTHR30501:SF2">
    <property type="entry name" value="UPF0597 PROTEIN YHAM"/>
    <property type="match status" value="1"/>
</dbReference>
<dbReference type="HAMAP" id="MF_01845">
    <property type="entry name" value="UPF0597"/>
    <property type="match status" value="1"/>
</dbReference>
<gene>
    <name evidence="3" type="ORF">C7383_101212</name>
</gene>
<dbReference type="Proteomes" id="UP000245412">
    <property type="component" value="Unassembled WGS sequence"/>
</dbReference>
<organism evidence="3 4">
    <name type="scientific">Murimonas intestini</name>
    <dbReference type="NCBI Taxonomy" id="1337051"/>
    <lineage>
        <taxon>Bacteria</taxon>
        <taxon>Bacillati</taxon>
        <taxon>Bacillota</taxon>
        <taxon>Clostridia</taxon>
        <taxon>Lachnospirales</taxon>
        <taxon>Lachnospiraceae</taxon>
        <taxon>Murimonas</taxon>
    </lineage>
</organism>
<dbReference type="GO" id="GO:0019450">
    <property type="term" value="P:L-cysteine catabolic process to pyruvate"/>
    <property type="evidence" value="ECO:0007669"/>
    <property type="project" value="TreeGrafter"/>
</dbReference>
<dbReference type="RefSeq" id="WP_109624288.1">
    <property type="nucleotide sequence ID" value="NZ_JANKBI010000001.1"/>
</dbReference>
<protein>
    <recommendedName>
        <fullName evidence="1">UPF0597 protein C7383_101212</fullName>
    </recommendedName>
</protein>
<proteinExistence type="inferred from homology"/>
<dbReference type="AlphaFoldDB" id="A0AB73T9Y3"/>
<dbReference type="GO" id="GO:0080146">
    <property type="term" value="F:L-cysteine desulfhydrase activity"/>
    <property type="evidence" value="ECO:0007669"/>
    <property type="project" value="TreeGrafter"/>
</dbReference>
<dbReference type="EMBL" id="QGGY01000001">
    <property type="protein sequence ID" value="PWJ78843.1"/>
    <property type="molecule type" value="Genomic_DNA"/>
</dbReference>
<evidence type="ECO:0000256" key="1">
    <source>
        <dbReference type="HAMAP-Rule" id="MF_01845"/>
    </source>
</evidence>
<feature type="domain" description="Serine dehydratase-like alpha subunit" evidence="2">
    <location>
        <begin position="155"/>
        <end position="417"/>
    </location>
</feature>
<dbReference type="PANTHER" id="PTHR30501">
    <property type="entry name" value="UPF0597 PROTEIN YHAM"/>
    <property type="match status" value="1"/>
</dbReference>
<comment type="similarity">
    <text evidence="1">Belongs to the UPF0597 family.</text>
</comment>
<evidence type="ECO:0000313" key="4">
    <source>
        <dbReference type="Proteomes" id="UP000245412"/>
    </source>
</evidence>
<comment type="caution">
    <text evidence="3">The sequence shown here is derived from an EMBL/GenBank/DDBJ whole genome shotgun (WGS) entry which is preliminary data.</text>
</comment>
<dbReference type="PIRSF" id="PIRSF006054">
    <property type="entry name" value="UCP006054"/>
    <property type="match status" value="1"/>
</dbReference>
<evidence type="ECO:0000313" key="3">
    <source>
        <dbReference type="EMBL" id="PWJ78843.1"/>
    </source>
</evidence>
<evidence type="ECO:0000259" key="2">
    <source>
        <dbReference type="Pfam" id="PF03313"/>
    </source>
</evidence>
<dbReference type="InterPro" id="IPR005130">
    <property type="entry name" value="Ser_deHydtase-like_asu"/>
</dbReference>
<accession>A0AB73T9Y3</accession>
<keyword evidence="4" id="KW-1185">Reference proteome</keyword>
<dbReference type="Pfam" id="PF03313">
    <property type="entry name" value="SDH_alpha"/>
    <property type="match status" value="1"/>
</dbReference>
<name>A0AB73T9Y3_9FIRM</name>
<dbReference type="InterPro" id="IPR021144">
    <property type="entry name" value="UPF0597"/>
</dbReference>